<dbReference type="InterPro" id="IPR001789">
    <property type="entry name" value="Sig_transdc_resp-reg_receiver"/>
</dbReference>
<proteinExistence type="predicted"/>
<gene>
    <name evidence="4" type="ORF">J2W69_002922</name>
</gene>
<dbReference type="Gene3D" id="3.40.50.2300">
    <property type="match status" value="1"/>
</dbReference>
<evidence type="ECO:0000259" key="3">
    <source>
        <dbReference type="PROSITE" id="PS50883"/>
    </source>
</evidence>
<reference evidence="4 5" key="1">
    <citation type="submission" date="2023-07" db="EMBL/GenBank/DDBJ databases">
        <title>Sorghum-associated microbial communities from plants grown in Nebraska, USA.</title>
        <authorList>
            <person name="Schachtman D."/>
        </authorList>
    </citation>
    <scope>NUCLEOTIDE SEQUENCE [LARGE SCALE GENOMIC DNA]</scope>
    <source>
        <strain evidence="4 5">4138</strain>
    </source>
</reference>
<dbReference type="InterPro" id="IPR035919">
    <property type="entry name" value="EAL_sf"/>
</dbReference>
<dbReference type="Gene3D" id="3.20.20.450">
    <property type="entry name" value="EAL domain"/>
    <property type="match status" value="1"/>
</dbReference>
<dbReference type="RefSeq" id="WP_310279740.1">
    <property type="nucleotide sequence ID" value="NZ_JAVDWR010000011.1"/>
</dbReference>
<evidence type="ECO:0000256" key="1">
    <source>
        <dbReference type="PROSITE-ProRule" id="PRU00169"/>
    </source>
</evidence>
<feature type="domain" description="Response regulatory" evidence="2">
    <location>
        <begin position="8"/>
        <end position="129"/>
    </location>
</feature>
<dbReference type="PROSITE" id="PS50110">
    <property type="entry name" value="RESPONSE_REGULATORY"/>
    <property type="match status" value="1"/>
</dbReference>
<name>A0ABU1W2A4_9GAMM</name>
<comment type="caution">
    <text evidence="4">The sequence shown here is derived from an EMBL/GenBank/DDBJ whole genome shotgun (WGS) entry which is preliminary data.</text>
</comment>
<dbReference type="EMBL" id="JAVDWR010000011">
    <property type="protein sequence ID" value="MDR7121965.1"/>
    <property type="molecule type" value="Genomic_DNA"/>
</dbReference>
<dbReference type="Proteomes" id="UP001257909">
    <property type="component" value="Unassembled WGS sequence"/>
</dbReference>
<evidence type="ECO:0000313" key="4">
    <source>
        <dbReference type="EMBL" id="MDR7121965.1"/>
    </source>
</evidence>
<dbReference type="PANTHER" id="PTHR33121:SF70">
    <property type="entry name" value="SIGNALING PROTEIN YKOW"/>
    <property type="match status" value="1"/>
</dbReference>
<keyword evidence="1" id="KW-0597">Phosphoprotein</keyword>
<evidence type="ECO:0000259" key="2">
    <source>
        <dbReference type="PROSITE" id="PS50110"/>
    </source>
</evidence>
<organism evidence="4 5">
    <name type="scientific">Rheinheimera soli</name>
    <dbReference type="NCBI Taxonomy" id="443616"/>
    <lineage>
        <taxon>Bacteria</taxon>
        <taxon>Pseudomonadati</taxon>
        <taxon>Pseudomonadota</taxon>
        <taxon>Gammaproteobacteria</taxon>
        <taxon>Chromatiales</taxon>
        <taxon>Chromatiaceae</taxon>
        <taxon>Rheinheimera</taxon>
    </lineage>
</organism>
<feature type="domain" description="EAL" evidence="3">
    <location>
        <begin position="142"/>
        <end position="395"/>
    </location>
</feature>
<protein>
    <submittedName>
        <fullName evidence="4">EAL domain-containing protein (Putative c-di-GMP-specific phosphodiesterase class I)</fullName>
    </submittedName>
</protein>
<dbReference type="PANTHER" id="PTHR33121">
    <property type="entry name" value="CYCLIC DI-GMP PHOSPHODIESTERASE PDEF"/>
    <property type="match status" value="1"/>
</dbReference>
<dbReference type="Pfam" id="PF00072">
    <property type="entry name" value="Response_reg"/>
    <property type="match status" value="1"/>
</dbReference>
<dbReference type="InterPro" id="IPR011006">
    <property type="entry name" value="CheY-like_superfamily"/>
</dbReference>
<dbReference type="InterPro" id="IPR050706">
    <property type="entry name" value="Cyclic-di-GMP_PDE-like"/>
</dbReference>
<dbReference type="SUPFAM" id="SSF141868">
    <property type="entry name" value="EAL domain-like"/>
    <property type="match status" value="1"/>
</dbReference>
<dbReference type="SUPFAM" id="SSF52172">
    <property type="entry name" value="CheY-like"/>
    <property type="match status" value="1"/>
</dbReference>
<dbReference type="SMART" id="SM00052">
    <property type="entry name" value="EAL"/>
    <property type="match status" value="1"/>
</dbReference>
<dbReference type="CDD" id="cd01948">
    <property type="entry name" value="EAL"/>
    <property type="match status" value="1"/>
</dbReference>
<dbReference type="InterPro" id="IPR001633">
    <property type="entry name" value="EAL_dom"/>
</dbReference>
<sequence length="401" mass="44358">MQNPNLLNVLIVEDCAAQQLYAGQLLKQLKIQHISYASDGELALQLLQQQQQTDVMLIDLDMPHMNGVALLRRIATQQLCQAVIITSAKDALLLNSVATMAEADGLQVLGTLAKPLNKDLLSLCLSRRKAEVWPADFERKTPVFDQKLLCEAISEQQFSLCYQPIVDMSSGQIIAVEALARWNQPELGMVRPDVFIAAAEQWGLINELTLLLLEQALKQLQQWHDLGLVVQLSFNLSPLSLSDAAFVQQLQQKVQQADIKPQLICFEVTETQDFTQVSAAIESLANLRLKGFGIAIDDYGTGFANAQQLSRIPATRLKLDRSLTDGVSERPQQRLVLENTIQLAHKLGLSLIAEGVERLADAMVLKRCGIQLVQGYLYHKPLAAEDCTLVLCNSPEQQAAS</sequence>
<dbReference type="SMART" id="SM00448">
    <property type="entry name" value="REC"/>
    <property type="match status" value="1"/>
</dbReference>
<dbReference type="PROSITE" id="PS50883">
    <property type="entry name" value="EAL"/>
    <property type="match status" value="1"/>
</dbReference>
<dbReference type="Pfam" id="PF00563">
    <property type="entry name" value="EAL"/>
    <property type="match status" value="1"/>
</dbReference>
<keyword evidence="5" id="KW-1185">Reference proteome</keyword>
<feature type="modified residue" description="4-aspartylphosphate" evidence="1">
    <location>
        <position position="59"/>
    </location>
</feature>
<accession>A0ABU1W2A4</accession>
<evidence type="ECO:0000313" key="5">
    <source>
        <dbReference type="Proteomes" id="UP001257909"/>
    </source>
</evidence>